<dbReference type="Proteomes" id="UP000291591">
    <property type="component" value="Unassembled WGS sequence"/>
</dbReference>
<dbReference type="OrthoDB" id="2356263at2"/>
<gene>
    <name evidence="4" type="ORF">EV383_4610</name>
</gene>
<sequence>MDTPVPEEPTGEPARERILAAAESLFAEHGFDATPTSKVAERAAVPKGLVHYYFRRKPDLLEALVDRLPHDVVRCSEVIVPGDLTASLRRLVAALDTALDDSAVLSHLLWREADTLPVVRDALQRRFDELVTAVQDVIVGATGLELSDTVRGASLLLASAIGHRHAMARHAADDTGEMERELAFVVGALDPGTRRSQP</sequence>
<evidence type="ECO:0000256" key="2">
    <source>
        <dbReference type="PROSITE-ProRule" id="PRU00335"/>
    </source>
</evidence>
<keyword evidence="5" id="KW-1185">Reference proteome</keyword>
<dbReference type="GO" id="GO:0003700">
    <property type="term" value="F:DNA-binding transcription factor activity"/>
    <property type="evidence" value="ECO:0007669"/>
    <property type="project" value="TreeGrafter"/>
</dbReference>
<dbReference type="PANTHER" id="PTHR30055">
    <property type="entry name" value="HTH-TYPE TRANSCRIPTIONAL REGULATOR RUTR"/>
    <property type="match status" value="1"/>
</dbReference>
<evidence type="ECO:0000259" key="3">
    <source>
        <dbReference type="PROSITE" id="PS50977"/>
    </source>
</evidence>
<dbReference type="InterPro" id="IPR050109">
    <property type="entry name" value="HTH-type_TetR-like_transc_reg"/>
</dbReference>
<evidence type="ECO:0000313" key="4">
    <source>
        <dbReference type="EMBL" id="RZT87684.1"/>
    </source>
</evidence>
<dbReference type="PRINTS" id="PR00455">
    <property type="entry name" value="HTHTETR"/>
</dbReference>
<name>A0A4Q7V2H7_PSEST</name>
<dbReference type="InterPro" id="IPR001647">
    <property type="entry name" value="HTH_TetR"/>
</dbReference>
<feature type="DNA-binding region" description="H-T-H motif" evidence="2">
    <location>
        <begin position="35"/>
        <end position="54"/>
    </location>
</feature>
<dbReference type="Pfam" id="PF00440">
    <property type="entry name" value="TetR_N"/>
    <property type="match status" value="1"/>
</dbReference>
<accession>A0A4Q7V2H7</accession>
<evidence type="ECO:0000256" key="1">
    <source>
        <dbReference type="ARBA" id="ARBA00023125"/>
    </source>
</evidence>
<dbReference type="SUPFAM" id="SSF46689">
    <property type="entry name" value="Homeodomain-like"/>
    <property type="match status" value="1"/>
</dbReference>
<dbReference type="PANTHER" id="PTHR30055:SF235">
    <property type="entry name" value="TRANSCRIPTIONAL REGULATORY PROTEIN"/>
    <property type="match status" value="1"/>
</dbReference>
<dbReference type="EMBL" id="SHKL01000001">
    <property type="protein sequence ID" value="RZT87684.1"/>
    <property type="molecule type" value="Genomic_DNA"/>
</dbReference>
<dbReference type="AlphaFoldDB" id="A0A4Q7V2H7"/>
<dbReference type="GO" id="GO:0000976">
    <property type="term" value="F:transcription cis-regulatory region binding"/>
    <property type="evidence" value="ECO:0007669"/>
    <property type="project" value="TreeGrafter"/>
</dbReference>
<proteinExistence type="predicted"/>
<dbReference type="PROSITE" id="PS50977">
    <property type="entry name" value="HTH_TETR_2"/>
    <property type="match status" value="1"/>
</dbReference>
<protein>
    <submittedName>
        <fullName evidence="4">TetR family transcriptional regulator</fullName>
    </submittedName>
</protein>
<comment type="caution">
    <text evidence="4">The sequence shown here is derived from an EMBL/GenBank/DDBJ whole genome shotgun (WGS) entry which is preliminary data.</text>
</comment>
<dbReference type="InterPro" id="IPR009057">
    <property type="entry name" value="Homeodomain-like_sf"/>
</dbReference>
<feature type="domain" description="HTH tetR-type" evidence="3">
    <location>
        <begin position="12"/>
        <end position="72"/>
    </location>
</feature>
<reference evidence="4 5" key="1">
    <citation type="submission" date="2019-02" db="EMBL/GenBank/DDBJ databases">
        <title>Sequencing the genomes of 1000 actinobacteria strains.</title>
        <authorList>
            <person name="Klenk H.-P."/>
        </authorList>
    </citation>
    <scope>NUCLEOTIDE SEQUENCE [LARGE SCALE GENOMIC DNA]</scope>
    <source>
        <strain evidence="4 5">DSM 45779</strain>
    </source>
</reference>
<dbReference type="RefSeq" id="WP_130291800.1">
    <property type="nucleotide sequence ID" value="NZ_SHKL01000001.1"/>
</dbReference>
<dbReference type="Gene3D" id="1.10.357.10">
    <property type="entry name" value="Tetracycline Repressor, domain 2"/>
    <property type="match status" value="1"/>
</dbReference>
<evidence type="ECO:0000313" key="5">
    <source>
        <dbReference type="Proteomes" id="UP000291591"/>
    </source>
</evidence>
<keyword evidence="1 2" id="KW-0238">DNA-binding</keyword>
<organism evidence="4 5">
    <name type="scientific">Pseudonocardia sediminis</name>
    <dbReference type="NCBI Taxonomy" id="1397368"/>
    <lineage>
        <taxon>Bacteria</taxon>
        <taxon>Bacillati</taxon>
        <taxon>Actinomycetota</taxon>
        <taxon>Actinomycetes</taxon>
        <taxon>Pseudonocardiales</taxon>
        <taxon>Pseudonocardiaceae</taxon>
        <taxon>Pseudonocardia</taxon>
    </lineage>
</organism>